<gene>
    <name evidence="1" type="ORF">GCM10009854_49990</name>
</gene>
<name>A0ABN3GYI5_9PSEU</name>
<proteinExistence type="predicted"/>
<evidence type="ECO:0000313" key="2">
    <source>
        <dbReference type="Proteomes" id="UP001501218"/>
    </source>
</evidence>
<dbReference type="Proteomes" id="UP001501218">
    <property type="component" value="Unassembled WGS sequence"/>
</dbReference>
<sequence>MARTTRTSGNRFLVTVNPSRGPVTVEVDDERLPAAHPIEDSGVRVDGRELTVPAFGYAVLELR</sequence>
<evidence type="ECO:0000313" key="1">
    <source>
        <dbReference type="EMBL" id="GAA2364194.1"/>
    </source>
</evidence>
<reference evidence="1 2" key="1">
    <citation type="journal article" date="2019" name="Int. J. Syst. Evol. Microbiol.">
        <title>The Global Catalogue of Microorganisms (GCM) 10K type strain sequencing project: providing services to taxonomists for standard genome sequencing and annotation.</title>
        <authorList>
            <consortium name="The Broad Institute Genomics Platform"/>
            <consortium name="The Broad Institute Genome Sequencing Center for Infectious Disease"/>
            <person name="Wu L."/>
            <person name="Ma J."/>
        </authorList>
    </citation>
    <scope>NUCLEOTIDE SEQUENCE [LARGE SCALE GENOMIC DNA]</scope>
    <source>
        <strain evidence="1 2">JCM 16221</strain>
    </source>
</reference>
<keyword evidence="2" id="KW-1185">Reference proteome</keyword>
<protein>
    <submittedName>
        <fullName evidence="1">Uncharacterized protein</fullName>
    </submittedName>
</protein>
<dbReference type="EMBL" id="BAAARA010000025">
    <property type="protein sequence ID" value="GAA2364194.1"/>
    <property type="molecule type" value="Genomic_DNA"/>
</dbReference>
<accession>A0ABN3GYI5</accession>
<comment type="caution">
    <text evidence="1">The sequence shown here is derived from an EMBL/GenBank/DDBJ whole genome shotgun (WGS) entry which is preliminary data.</text>
</comment>
<organism evidence="1 2">
    <name type="scientific">Saccharopolyspora halophila</name>
    <dbReference type="NCBI Taxonomy" id="405551"/>
    <lineage>
        <taxon>Bacteria</taxon>
        <taxon>Bacillati</taxon>
        <taxon>Actinomycetota</taxon>
        <taxon>Actinomycetes</taxon>
        <taxon>Pseudonocardiales</taxon>
        <taxon>Pseudonocardiaceae</taxon>
        <taxon>Saccharopolyspora</taxon>
    </lineage>
</organism>